<gene>
    <name evidence="2" type="ORF">UX05_C0007G0034</name>
</gene>
<evidence type="ECO:0000256" key="1">
    <source>
        <dbReference type="SAM" id="Phobius"/>
    </source>
</evidence>
<evidence type="ECO:0000313" key="2">
    <source>
        <dbReference type="EMBL" id="KKU02805.1"/>
    </source>
</evidence>
<keyword evidence="1" id="KW-0812">Transmembrane</keyword>
<keyword evidence="1" id="KW-0472">Membrane</keyword>
<sequence length="209" mass="23537">MLNAPSLKKTLLFLFISVFLISFALLFYLIISLSPCRNWYGKPFDTGLSSLNFQSANEYFQLFDTDACIISVSEKSDPVFPNSSERLKIGYFDSFWKLHIYPARIGGSSYSGEQLGAGLCFQDKDSLSCRIASPSEILSNLKTGELAKLQIVVKDNGEEVWEGAKQNSKYKNIFDQLSQALRTGKKFPKNLPEDFIVQINEVTKLSQND</sequence>
<name>A0A0G1Q2B7_9BACT</name>
<keyword evidence="1" id="KW-1133">Transmembrane helix</keyword>
<protein>
    <submittedName>
        <fullName evidence="2">Uncharacterized protein</fullName>
    </submittedName>
</protein>
<proteinExistence type="predicted"/>
<dbReference type="Proteomes" id="UP000034264">
    <property type="component" value="Unassembled WGS sequence"/>
</dbReference>
<organism evidence="2 3">
    <name type="scientific">Candidatus Amesbacteria bacterium GW2011_GWC2_45_19</name>
    <dbReference type="NCBI Taxonomy" id="1618366"/>
    <lineage>
        <taxon>Bacteria</taxon>
        <taxon>Candidatus Amesiibacteriota</taxon>
    </lineage>
</organism>
<accession>A0A0G1Q2B7</accession>
<reference evidence="2 3" key="1">
    <citation type="journal article" date="2015" name="Nature">
        <title>rRNA introns, odd ribosomes, and small enigmatic genomes across a large radiation of phyla.</title>
        <authorList>
            <person name="Brown C.T."/>
            <person name="Hug L.A."/>
            <person name="Thomas B.C."/>
            <person name="Sharon I."/>
            <person name="Castelle C.J."/>
            <person name="Singh A."/>
            <person name="Wilkins M.J."/>
            <person name="Williams K.H."/>
            <person name="Banfield J.F."/>
        </authorList>
    </citation>
    <scope>NUCLEOTIDE SEQUENCE [LARGE SCALE GENOMIC DNA]</scope>
</reference>
<dbReference type="AlphaFoldDB" id="A0A0G1Q2B7"/>
<comment type="caution">
    <text evidence="2">The sequence shown here is derived from an EMBL/GenBank/DDBJ whole genome shotgun (WGS) entry which is preliminary data.</text>
</comment>
<dbReference type="EMBL" id="LCKS01000007">
    <property type="protein sequence ID" value="KKU02805.1"/>
    <property type="molecule type" value="Genomic_DNA"/>
</dbReference>
<evidence type="ECO:0000313" key="3">
    <source>
        <dbReference type="Proteomes" id="UP000034264"/>
    </source>
</evidence>
<feature type="transmembrane region" description="Helical" evidence="1">
    <location>
        <begin position="12"/>
        <end position="31"/>
    </location>
</feature>